<dbReference type="PANTHER" id="PTHR42985">
    <property type="entry name" value="SODIUM-COUPLED MONOCARBOXYLATE TRANSPORTER"/>
    <property type="match status" value="1"/>
</dbReference>
<keyword evidence="10" id="KW-0739">Sodium transport</keyword>
<proteinExistence type="inferred from homology"/>
<evidence type="ECO:0000256" key="6">
    <source>
        <dbReference type="ARBA" id="ARBA00022989"/>
    </source>
</evidence>
<organism evidence="14 15">
    <name type="scientific">Salmo trutta</name>
    <name type="common">Brown trout</name>
    <dbReference type="NCBI Taxonomy" id="8032"/>
    <lineage>
        <taxon>Eukaryota</taxon>
        <taxon>Metazoa</taxon>
        <taxon>Chordata</taxon>
        <taxon>Craniata</taxon>
        <taxon>Vertebrata</taxon>
        <taxon>Euteleostomi</taxon>
        <taxon>Actinopterygii</taxon>
        <taxon>Neopterygii</taxon>
        <taxon>Teleostei</taxon>
        <taxon>Protacanthopterygii</taxon>
        <taxon>Salmoniformes</taxon>
        <taxon>Salmonidae</taxon>
        <taxon>Salmoninae</taxon>
        <taxon>Salmo</taxon>
    </lineage>
</organism>
<keyword evidence="15" id="KW-1185">Reference proteome</keyword>
<keyword evidence="9 13" id="KW-0472">Membrane</keyword>
<dbReference type="GO" id="GO:1904200">
    <property type="term" value="P:iodide transmembrane transport"/>
    <property type="evidence" value="ECO:0007669"/>
    <property type="project" value="TreeGrafter"/>
</dbReference>
<dbReference type="Proteomes" id="UP000472277">
    <property type="component" value="Chromosome 17"/>
</dbReference>
<evidence type="ECO:0000313" key="15">
    <source>
        <dbReference type="Proteomes" id="UP000472277"/>
    </source>
</evidence>
<evidence type="ECO:0000256" key="11">
    <source>
        <dbReference type="RuleBase" id="RU362091"/>
    </source>
</evidence>
<feature type="transmembrane region" description="Helical" evidence="13">
    <location>
        <begin position="530"/>
        <end position="551"/>
    </location>
</feature>
<feature type="transmembrane region" description="Helical" evidence="13">
    <location>
        <begin position="142"/>
        <end position="163"/>
    </location>
</feature>
<dbReference type="NCBIfam" id="TIGR00813">
    <property type="entry name" value="sss"/>
    <property type="match status" value="1"/>
</dbReference>
<keyword evidence="3" id="KW-0813">Transport</keyword>
<evidence type="ECO:0000256" key="1">
    <source>
        <dbReference type="ARBA" id="ARBA00004651"/>
    </source>
</evidence>
<dbReference type="PROSITE" id="PS50283">
    <property type="entry name" value="NA_SOLUT_SYMP_3"/>
    <property type="match status" value="1"/>
</dbReference>
<name>A0A673YH23_SALTR</name>
<dbReference type="PANTHER" id="PTHR42985:SF11">
    <property type="entry name" value="SODIUM_IODIDE COTRANSPORTER"/>
    <property type="match status" value="1"/>
</dbReference>
<feature type="transmembrane region" description="Helical" evidence="13">
    <location>
        <begin position="169"/>
        <end position="188"/>
    </location>
</feature>
<protein>
    <submittedName>
        <fullName evidence="14">Solute carrier family 5 member 5</fullName>
    </submittedName>
</protein>
<dbReference type="GO" id="GO:0070062">
    <property type="term" value="C:extracellular exosome"/>
    <property type="evidence" value="ECO:0007669"/>
    <property type="project" value="TreeGrafter"/>
</dbReference>
<evidence type="ECO:0000256" key="10">
    <source>
        <dbReference type="ARBA" id="ARBA00023201"/>
    </source>
</evidence>
<accession>A0A673YH23</accession>
<evidence type="ECO:0000256" key="9">
    <source>
        <dbReference type="ARBA" id="ARBA00023136"/>
    </source>
</evidence>
<dbReference type="InParanoid" id="A0A673YH23"/>
<feature type="transmembrane region" description="Helical" evidence="13">
    <location>
        <begin position="349"/>
        <end position="372"/>
    </location>
</feature>
<feature type="region of interest" description="Disordered" evidence="12">
    <location>
        <begin position="1"/>
        <end position="22"/>
    </location>
</feature>
<evidence type="ECO:0000256" key="13">
    <source>
        <dbReference type="SAM" id="Phobius"/>
    </source>
</evidence>
<feature type="compositionally biased region" description="Basic and acidic residues" evidence="12">
    <location>
        <begin position="10"/>
        <end position="22"/>
    </location>
</feature>
<feature type="transmembrane region" description="Helical" evidence="13">
    <location>
        <begin position="420"/>
        <end position="440"/>
    </location>
</feature>
<reference evidence="14" key="2">
    <citation type="submission" date="2025-09" db="UniProtKB">
        <authorList>
            <consortium name="Ensembl"/>
        </authorList>
    </citation>
    <scope>IDENTIFICATION</scope>
</reference>
<feature type="transmembrane region" description="Helical" evidence="13">
    <location>
        <begin position="593"/>
        <end position="613"/>
    </location>
</feature>
<keyword evidence="6 13" id="KW-1133">Transmembrane helix</keyword>
<feature type="transmembrane region" description="Helical" evidence="13">
    <location>
        <begin position="37"/>
        <end position="56"/>
    </location>
</feature>
<feature type="transmembrane region" description="Helical" evidence="13">
    <location>
        <begin position="200"/>
        <end position="229"/>
    </location>
</feature>
<evidence type="ECO:0000256" key="2">
    <source>
        <dbReference type="ARBA" id="ARBA00006434"/>
    </source>
</evidence>
<dbReference type="Gene3D" id="1.20.1730.10">
    <property type="entry name" value="Sodium/glucose cotransporter"/>
    <property type="match status" value="1"/>
</dbReference>
<feature type="transmembrane region" description="Helical" evidence="13">
    <location>
        <begin position="108"/>
        <end position="130"/>
    </location>
</feature>
<dbReference type="GeneTree" id="ENSGT00940000159489"/>
<evidence type="ECO:0000256" key="8">
    <source>
        <dbReference type="ARBA" id="ARBA00023065"/>
    </source>
</evidence>
<dbReference type="Ensembl" id="ENSSTUT00000035307.1">
    <property type="protein sequence ID" value="ENSSTUP00000033787.1"/>
    <property type="gene ID" value="ENSSTUG00000014293.1"/>
</dbReference>
<evidence type="ECO:0000256" key="5">
    <source>
        <dbReference type="ARBA" id="ARBA00022692"/>
    </source>
</evidence>
<keyword evidence="4" id="KW-1003">Cell membrane</keyword>
<dbReference type="GO" id="GO:0005886">
    <property type="term" value="C:plasma membrane"/>
    <property type="evidence" value="ECO:0007669"/>
    <property type="project" value="UniProtKB-SubCell"/>
</dbReference>
<evidence type="ECO:0000256" key="3">
    <source>
        <dbReference type="ARBA" id="ARBA00022448"/>
    </source>
</evidence>
<feature type="transmembrane region" description="Helical" evidence="13">
    <location>
        <begin position="289"/>
        <end position="314"/>
    </location>
</feature>
<dbReference type="AlphaFoldDB" id="A0A673YH23"/>
<feature type="transmembrane region" description="Helical" evidence="13">
    <location>
        <begin position="249"/>
        <end position="268"/>
    </location>
</feature>
<feature type="transmembrane region" description="Helical" evidence="13">
    <location>
        <begin position="392"/>
        <end position="414"/>
    </location>
</feature>
<evidence type="ECO:0000256" key="4">
    <source>
        <dbReference type="ARBA" id="ARBA00022475"/>
    </source>
</evidence>
<feature type="transmembrane region" description="Helical" evidence="13">
    <location>
        <begin position="447"/>
        <end position="468"/>
    </location>
</feature>
<comment type="subcellular location">
    <subcellularLocation>
        <location evidence="1">Cell membrane</location>
        <topology evidence="1">Multi-pass membrane protein</topology>
    </subcellularLocation>
</comment>
<dbReference type="Pfam" id="PF00474">
    <property type="entry name" value="SSF"/>
    <property type="match status" value="1"/>
</dbReference>
<feature type="transmembrane region" description="Helical" evidence="13">
    <location>
        <begin position="77"/>
        <end position="96"/>
    </location>
</feature>
<evidence type="ECO:0000256" key="12">
    <source>
        <dbReference type="SAM" id="MobiDB-lite"/>
    </source>
</evidence>
<evidence type="ECO:0000313" key="14">
    <source>
        <dbReference type="Ensembl" id="ENSSTUP00000033787.1"/>
    </source>
</evidence>
<gene>
    <name evidence="14" type="primary">SLC5A5</name>
    <name evidence="14" type="synonym">slc5a5</name>
</gene>
<reference evidence="14" key="1">
    <citation type="submission" date="2025-08" db="UniProtKB">
        <authorList>
            <consortium name="Ensembl"/>
        </authorList>
    </citation>
    <scope>IDENTIFICATION</scope>
</reference>
<dbReference type="InterPro" id="IPR038377">
    <property type="entry name" value="Na/Glc_symporter_sf"/>
</dbReference>
<dbReference type="GO" id="GO:0008507">
    <property type="term" value="F:sodium:iodide symporter activity"/>
    <property type="evidence" value="ECO:0007669"/>
    <property type="project" value="Ensembl"/>
</dbReference>
<keyword evidence="5 13" id="KW-0812">Transmembrane</keyword>
<sequence length="616" mass="67116">ETPGASDSTIQHDKEDKAMDGEHITERPRPGFVLADYVVFAAMLLVSMGIGLFQALKKKPGDAKVDDFFTGGRSMPAVPVGMSLCASFMSAVQVLGVPAEASLYGFKFLYMCLGQTINSCLTAYLFLPVFYRLGITSTNEVLLPFTLTLLYTGIVIYAPALILSQATGLNMWASLFSTGFICTLYTTLGGMKAVIWTDVFQILVMLSGFIAIFIQGTVLVGGPAMVLEIANNGSRINFNDFDFDPRRRYTFWSFTVGGTLLWLSMYGVNQAQVQRYISCRTERQAQWALFVNQVGLCLIVGSAATCGIVMFALYSHCDPLKSGKIAAPDQYMPYLVLDIFQDHPGFPGLFLACAYSGTLSTASTSINAMAAVTMDDLLKPHLANMSQKRLILISRGLSFMYGAGCITVAALSTFLDWGVLQGSFTVMGVVSGPLLGAFILGMFSFYFCLQGVFSGVAVGFSISLWLVIGSTLHPPSLQTMGVLPTYTDQCPSSNSTVNSSLGMDTPSASMPLPQYQHGLTSLQNFYSMSYLYFGAVGTISVVLVGVAVSYATGNKSMISLSFPECFYCLIPCLDHSAQTDIQCIRKVFRPLDFFHILLHYSLILKCIQFFIFFCLN</sequence>
<keyword evidence="7" id="KW-0915">Sodium</keyword>
<comment type="similarity">
    <text evidence="2 11">Belongs to the sodium:solute symporter (SSF) (TC 2.A.21) family.</text>
</comment>
<dbReference type="InterPro" id="IPR001734">
    <property type="entry name" value="Na/solute_symporter"/>
</dbReference>
<keyword evidence="8" id="KW-0406">Ion transport</keyword>
<dbReference type="InterPro" id="IPR051163">
    <property type="entry name" value="Sodium:Solute_Symporter_SSF"/>
</dbReference>
<evidence type="ECO:0000256" key="7">
    <source>
        <dbReference type="ARBA" id="ARBA00023053"/>
    </source>
</evidence>
<dbReference type="FunCoup" id="A0A673YH23">
    <property type="interactions" value="14"/>
</dbReference>